<dbReference type="RefSeq" id="WP_118255082.1">
    <property type="nucleotide sequence ID" value="NZ_QRKB01000024.1"/>
</dbReference>
<proteinExistence type="predicted"/>
<sequence>MARTVSEIKKTMTDAFMADANIREKYGLKEGDTWNRCFSSVSLENIIFFIVAACSHVLEAIFEQYTKDVDEKVSMAVVASVPWYYKMAKAFQYGDSLVLNETTQQYMYANIDESKQVVKYAAVRDRGTSVQILVSGDKDGKPVALSNDVLTVFKQYMNRVKVAGVVLSIRSKEADRIVIRAKIYVDLLVINSDGTMISDGSKPVENAINTYLSGIVYGGTFNKTKLTNAILNVDGVNDVELGECSYMEDGGTSYTEIKGNNYTALGGSFIAEGLTNSLNYVVQN</sequence>
<organism evidence="1 2">
    <name type="scientific">Segatella copri</name>
    <dbReference type="NCBI Taxonomy" id="165179"/>
    <lineage>
        <taxon>Bacteria</taxon>
        <taxon>Pseudomonadati</taxon>
        <taxon>Bacteroidota</taxon>
        <taxon>Bacteroidia</taxon>
        <taxon>Bacteroidales</taxon>
        <taxon>Prevotellaceae</taxon>
        <taxon>Segatella</taxon>
    </lineage>
</organism>
<dbReference type="AlphaFoldDB" id="A0A3R6HR18"/>
<evidence type="ECO:0008006" key="3">
    <source>
        <dbReference type="Google" id="ProtNLM"/>
    </source>
</evidence>
<gene>
    <name evidence="1" type="ORF">DW192_09945</name>
</gene>
<name>A0A3R6HR18_9BACT</name>
<evidence type="ECO:0000313" key="1">
    <source>
        <dbReference type="EMBL" id="RHH81648.1"/>
    </source>
</evidence>
<reference evidence="1 2" key="1">
    <citation type="submission" date="2018-08" db="EMBL/GenBank/DDBJ databases">
        <title>A genome reference for cultivated species of the human gut microbiota.</title>
        <authorList>
            <person name="Zou Y."/>
            <person name="Xue W."/>
            <person name="Luo G."/>
        </authorList>
    </citation>
    <scope>NUCLEOTIDE SEQUENCE [LARGE SCALE GENOMIC DNA]</scope>
    <source>
        <strain evidence="1 2">AM16-54</strain>
    </source>
</reference>
<accession>A0A3R6HR18</accession>
<comment type="caution">
    <text evidence="1">The sequence shown here is derived from an EMBL/GenBank/DDBJ whole genome shotgun (WGS) entry which is preliminary data.</text>
</comment>
<dbReference type="EMBL" id="QRKB01000024">
    <property type="protein sequence ID" value="RHH81648.1"/>
    <property type="molecule type" value="Genomic_DNA"/>
</dbReference>
<protein>
    <recommendedName>
        <fullName evidence="3">Baseplate protein J-like domain-containing protein</fullName>
    </recommendedName>
</protein>
<dbReference type="Proteomes" id="UP000284548">
    <property type="component" value="Unassembled WGS sequence"/>
</dbReference>
<evidence type="ECO:0000313" key="2">
    <source>
        <dbReference type="Proteomes" id="UP000284548"/>
    </source>
</evidence>